<dbReference type="WBParaSite" id="nRc.2.0.1.t26159-RA">
    <property type="protein sequence ID" value="nRc.2.0.1.t26159-RA"/>
    <property type="gene ID" value="nRc.2.0.1.g26159"/>
</dbReference>
<dbReference type="GO" id="GO:0009966">
    <property type="term" value="P:regulation of signal transduction"/>
    <property type="evidence" value="ECO:0007669"/>
    <property type="project" value="UniProtKB-ARBA"/>
</dbReference>
<dbReference type="Gene3D" id="3.40.50.300">
    <property type="entry name" value="P-loop containing nucleotide triphosphate hydrolases"/>
    <property type="match status" value="1"/>
</dbReference>
<keyword evidence="3" id="KW-0378">Hydrolase</keyword>
<dbReference type="InterPro" id="IPR049730">
    <property type="entry name" value="SNF2/RAD54-like_C"/>
</dbReference>
<dbReference type="PANTHER" id="PTHR10799">
    <property type="entry name" value="SNF2/RAD54 HELICASE FAMILY"/>
    <property type="match status" value="1"/>
</dbReference>
<dbReference type="InterPro" id="IPR001611">
    <property type="entry name" value="Leu-rich_rpt"/>
</dbReference>
<dbReference type="InterPro" id="IPR000330">
    <property type="entry name" value="SNF2_N"/>
</dbReference>
<dbReference type="Pfam" id="PF00271">
    <property type="entry name" value="Helicase_C"/>
    <property type="match status" value="1"/>
</dbReference>
<dbReference type="SMART" id="SM00369">
    <property type="entry name" value="LRR_TYP"/>
    <property type="match status" value="2"/>
</dbReference>
<dbReference type="Proteomes" id="UP000887565">
    <property type="component" value="Unplaced"/>
</dbReference>
<evidence type="ECO:0000256" key="1">
    <source>
        <dbReference type="ARBA" id="ARBA00022614"/>
    </source>
</evidence>
<dbReference type="Gene3D" id="3.40.50.10810">
    <property type="entry name" value="Tandem AAA-ATPase domain"/>
    <property type="match status" value="1"/>
</dbReference>
<dbReference type="Pfam" id="PF13855">
    <property type="entry name" value="LRR_8"/>
    <property type="match status" value="2"/>
</dbReference>
<keyword evidence="1" id="KW-0433">Leucine-rich repeat</keyword>
<dbReference type="Pfam" id="PF00176">
    <property type="entry name" value="SNF2-rel_dom"/>
    <property type="match status" value="1"/>
</dbReference>
<reference evidence="6" key="1">
    <citation type="submission" date="2022-11" db="UniProtKB">
        <authorList>
            <consortium name="WormBaseParasite"/>
        </authorList>
    </citation>
    <scope>IDENTIFICATION</scope>
</reference>
<evidence type="ECO:0000313" key="5">
    <source>
        <dbReference type="Proteomes" id="UP000887565"/>
    </source>
</evidence>
<proteinExistence type="predicted"/>
<dbReference type="CDD" id="cd18793">
    <property type="entry name" value="SF2_C_SNF"/>
    <property type="match status" value="1"/>
</dbReference>
<dbReference type="GO" id="GO:0005524">
    <property type="term" value="F:ATP binding"/>
    <property type="evidence" value="ECO:0007669"/>
    <property type="project" value="InterPro"/>
</dbReference>
<keyword evidence="5" id="KW-1185">Reference proteome</keyword>
<sequence length="602" mass="69428">MLKNCTTNRYKSLMKIKAKKRLLLTGTPLQNNLVELISLMHFVMPDLFYKHTENLRDLLALFQCVLDQLPKKHEFIEYCHLIDNQLELYGNLVSECARALKKESSNSKLSNNDARCFIMQLRKAANHPLLLRTLYTDDKLCKMTKSLCKEKSHRDADPKLVQEDMSVMSDFELSKLCAQHKALNRYKLAGKFIGASAKFQKLDEILPAEKNEGNKVLLFSQFTMVLDIMEEYLKQRKHKYLRLDGQTPVVERQVLIDQFNTNSDLFVFLLSTKAGGLGINLTSANVIILHDIDYNPYNDRQAEDRCHRVGQTKEVKVLRLIAKNTIDETMLACAKRKLDLEKQVTADEDNAENEDMESLLKQALMMTVNVVTCVLSYLASERFDTQVFMSFFKKKKSVNDEKKYVERLQRQQYLAKFEPTNLVDYSDCNLNQIPSGTFSLCNLFLKEVLILHTNRLKNLREAETDSDSEIDSDPDYFKKLSNLRVFDLHNNQLDRLPSQICHLINLQYLNLENNQYRIRVGSKLSGNKIKELPDEIGQLNSLRTLDISLNLITKLPGSLINLKCLEVLLLDQENMEYPKSDICAQGTTSILKFLCDGKKFKS</sequence>
<dbReference type="InterPro" id="IPR001650">
    <property type="entry name" value="Helicase_C-like"/>
</dbReference>
<evidence type="ECO:0000256" key="3">
    <source>
        <dbReference type="ARBA" id="ARBA00022801"/>
    </source>
</evidence>
<evidence type="ECO:0000259" key="4">
    <source>
        <dbReference type="PROSITE" id="PS51194"/>
    </source>
</evidence>
<dbReference type="SUPFAM" id="SSF52058">
    <property type="entry name" value="L domain-like"/>
    <property type="match status" value="1"/>
</dbReference>
<dbReference type="InterPro" id="IPR032675">
    <property type="entry name" value="LRR_dom_sf"/>
</dbReference>
<accession>A0A915JJ26</accession>
<dbReference type="InterPro" id="IPR003591">
    <property type="entry name" value="Leu-rich_rpt_typical-subtyp"/>
</dbReference>
<dbReference type="AlphaFoldDB" id="A0A915JJ26"/>
<name>A0A915JJ26_ROMCU</name>
<dbReference type="GO" id="GO:0016787">
    <property type="term" value="F:hydrolase activity"/>
    <property type="evidence" value="ECO:0007669"/>
    <property type="project" value="UniProtKB-KW"/>
</dbReference>
<dbReference type="Gene3D" id="3.80.10.10">
    <property type="entry name" value="Ribonuclease Inhibitor"/>
    <property type="match status" value="2"/>
</dbReference>
<protein>
    <submittedName>
        <fullName evidence="6">Helicase C-terminal domain-containing protein</fullName>
    </submittedName>
</protein>
<evidence type="ECO:0000256" key="2">
    <source>
        <dbReference type="ARBA" id="ARBA00022737"/>
    </source>
</evidence>
<dbReference type="PROSITE" id="PS51194">
    <property type="entry name" value="HELICASE_CTER"/>
    <property type="match status" value="1"/>
</dbReference>
<dbReference type="SMART" id="SM00490">
    <property type="entry name" value="HELICc"/>
    <property type="match status" value="1"/>
</dbReference>
<feature type="domain" description="Helicase C-terminal" evidence="4">
    <location>
        <begin position="201"/>
        <end position="364"/>
    </location>
</feature>
<keyword evidence="2" id="KW-0677">Repeat</keyword>
<evidence type="ECO:0000313" key="6">
    <source>
        <dbReference type="WBParaSite" id="nRc.2.0.1.t26159-RA"/>
    </source>
</evidence>
<dbReference type="InterPro" id="IPR038718">
    <property type="entry name" value="SNF2-like_sf"/>
</dbReference>
<dbReference type="InterPro" id="IPR027417">
    <property type="entry name" value="P-loop_NTPase"/>
</dbReference>
<dbReference type="PROSITE" id="PS51450">
    <property type="entry name" value="LRR"/>
    <property type="match status" value="2"/>
</dbReference>
<organism evidence="5 6">
    <name type="scientific">Romanomermis culicivorax</name>
    <name type="common">Nematode worm</name>
    <dbReference type="NCBI Taxonomy" id="13658"/>
    <lineage>
        <taxon>Eukaryota</taxon>
        <taxon>Metazoa</taxon>
        <taxon>Ecdysozoa</taxon>
        <taxon>Nematoda</taxon>
        <taxon>Enoplea</taxon>
        <taxon>Dorylaimia</taxon>
        <taxon>Mermithida</taxon>
        <taxon>Mermithoidea</taxon>
        <taxon>Mermithidae</taxon>
        <taxon>Romanomermis</taxon>
    </lineage>
</organism>
<dbReference type="SUPFAM" id="SSF52540">
    <property type="entry name" value="P-loop containing nucleoside triphosphate hydrolases"/>
    <property type="match status" value="2"/>
</dbReference>